<evidence type="ECO:0000256" key="5">
    <source>
        <dbReference type="SAM" id="MobiDB-lite"/>
    </source>
</evidence>
<dbReference type="InterPro" id="IPR036909">
    <property type="entry name" value="Cyt_c-like_dom_sf"/>
</dbReference>
<dbReference type="Pfam" id="PF00034">
    <property type="entry name" value="Cytochrom_C"/>
    <property type="match status" value="1"/>
</dbReference>
<feature type="chain" id="PRO_5003074639" description="Cytochrome c domain-containing protein" evidence="6">
    <location>
        <begin position="25"/>
        <end position="129"/>
    </location>
</feature>
<evidence type="ECO:0000256" key="2">
    <source>
        <dbReference type="ARBA" id="ARBA00022723"/>
    </source>
</evidence>
<evidence type="ECO:0000256" key="4">
    <source>
        <dbReference type="PROSITE-ProRule" id="PRU00433"/>
    </source>
</evidence>
<reference evidence="8 9" key="1">
    <citation type="journal article" date="2010" name="Nature">
        <title>Nitrite-driven anaerobic methane oxidation by oxygenic bacteria.</title>
        <authorList>
            <person name="Ettwig K.F."/>
            <person name="Butler M.K."/>
            <person name="Le Paslier D."/>
            <person name="Pelletier E."/>
            <person name="Mangenot S."/>
            <person name="Kuypers M.M.M."/>
            <person name="Schreiber F."/>
            <person name="Dutilh B.E."/>
            <person name="Zedelius J."/>
            <person name="de Beer D."/>
            <person name="Gloerich J."/>
            <person name="Wessels H.J.C.T."/>
            <person name="van Allen T."/>
            <person name="Luesken F."/>
            <person name="Wu M."/>
            <person name="van de Pas-Schoonen K.T."/>
            <person name="Op den Camp H.J.M."/>
            <person name="Janssen-Megens E.M."/>
            <person name="Francoijs K-J."/>
            <person name="Stunnenberg H."/>
            <person name="Weissenbach J."/>
            <person name="Jetten M.S.M."/>
            <person name="Strous M."/>
        </authorList>
    </citation>
    <scope>NUCLEOTIDE SEQUENCE [LARGE SCALE GENOMIC DNA]</scope>
</reference>
<keyword evidence="1 4" id="KW-0349">Heme</keyword>
<feature type="region of interest" description="Disordered" evidence="5">
    <location>
        <begin position="50"/>
        <end position="71"/>
    </location>
</feature>
<dbReference type="InterPro" id="IPR009056">
    <property type="entry name" value="Cyt_c-like_dom"/>
</dbReference>
<evidence type="ECO:0000313" key="9">
    <source>
        <dbReference type="Proteomes" id="UP000006898"/>
    </source>
</evidence>
<feature type="domain" description="Cytochrome c" evidence="7">
    <location>
        <begin position="21"/>
        <end position="121"/>
    </location>
</feature>
<sequence>MVRRATVHVMVLTAMVVSSTGAWAAGAANTEPKPPEKFGTFCGPCHGSAGKGDGPAAASLNPKPRNFADGKYMNTRTDAQLINVIKNGSAAEKLSPLMVGYGSMVNDKEIQDIVGYIRSIAVPKYQPKK</sequence>
<dbReference type="HOGENOM" id="CLU_101159_6_2_0"/>
<proteinExistence type="predicted"/>
<evidence type="ECO:0000256" key="1">
    <source>
        <dbReference type="ARBA" id="ARBA00022617"/>
    </source>
</evidence>
<keyword evidence="6" id="KW-0732">Signal</keyword>
<gene>
    <name evidence="8" type="ORF">DAMO_2786</name>
</gene>
<dbReference type="KEGG" id="mox:DAMO_2786"/>
<dbReference type="SUPFAM" id="SSF46626">
    <property type="entry name" value="Cytochrome c"/>
    <property type="match status" value="1"/>
</dbReference>
<organism evidence="8 9">
    <name type="scientific">Methylomirabilis oxygeniifera</name>
    <dbReference type="NCBI Taxonomy" id="671143"/>
    <lineage>
        <taxon>Bacteria</taxon>
        <taxon>Candidatus Methylomirabilota</taxon>
        <taxon>Candidatus Methylomirabilia</taxon>
        <taxon>Candidatus Methylomirabilales</taxon>
        <taxon>Candidatus Methylomirabilaceae</taxon>
        <taxon>Candidatus Methylomirabilis</taxon>
    </lineage>
</organism>
<evidence type="ECO:0000313" key="8">
    <source>
        <dbReference type="EMBL" id="CBE69859.1"/>
    </source>
</evidence>
<dbReference type="STRING" id="671143.DAMO_2786"/>
<dbReference type="Proteomes" id="UP000006898">
    <property type="component" value="Chromosome"/>
</dbReference>
<dbReference type="GO" id="GO:0046872">
    <property type="term" value="F:metal ion binding"/>
    <property type="evidence" value="ECO:0007669"/>
    <property type="project" value="UniProtKB-KW"/>
</dbReference>
<evidence type="ECO:0000256" key="3">
    <source>
        <dbReference type="ARBA" id="ARBA00023004"/>
    </source>
</evidence>
<dbReference type="AlphaFoldDB" id="D5ML17"/>
<accession>D5ML17</accession>
<protein>
    <recommendedName>
        <fullName evidence="7">Cytochrome c domain-containing protein</fullName>
    </recommendedName>
</protein>
<evidence type="ECO:0000256" key="6">
    <source>
        <dbReference type="SAM" id="SignalP"/>
    </source>
</evidence>
<keyword evidence="3 4" id="KW-0408">Iron</keyword>
<evidence type="ECO:0000259" key="7">
    <source>
        <dbReference type="PROSITE" id="PS51007"/>
    </source>
</evidence>
<dbReference type="GO" id="GO:0020037">
    <property type="term" value="F:heme binding"/>
    <property type="evidence" value="ECO:0007669"/>
    <property type="project" value="InterPro"/>
</dbReference>
<dbReference type="PROSITE" id="PS51007">
    <property type="entry name" value="CYTC"/>
    <property type="match status" value="1"/>
</dbReference>
<dbReference type="GO" id="GO:0009055">
    <property type="term" value="F:electron transfer activity"/>
    <property type="evidence" value="ECO:0007669"/>
    <property type="project" value="InterPro"/>
</dbReference>
<keyword evidence="2 4" id="KW-0479">Metal-binding</keyword>
<name>D5ML17_METO1</name>
<dbReference type="EMBL" id="FP565575">
    <property type="protein sequence ID" value="CBE69859.1"/>
    <property type="molecule type" value="Genomic_DNA"/>
</dbReference>
<dbReference type="eggNOG" id="COG2010">
    <property type="taxonomic scope" value="Bacteria"/>
</dbReference>
<dbReference type="Gene3D" id="1.10.760.10">
    <property type="entry name" value="Cytochrome c-like domain"/>
    <property type="match status" value="1"/>
</dbReference>
<feature type="signal peptide" evidence="6">
    <location>
        <begin position="1"/>
        <end position="24"/>
    </location>
</feature>